<keyword evidence="3" id="KW-1185">Reference proteome</keyword>
<feature type="domain" description="Roadblock/LAMTOR2" evidence="1">
    <location>
        <begin position="17"/>
        <end position="107"/>
    </location>
</feature>
<reference evidence="2 3" key="1">
    <citation type="submission" date="2019-01" db="EMBL/GenBank/DDBJ databases">
        <title>Egibacter rhizosphaerae EGI 80759T.</title>
        <authorList>
            <person name="Chen D.-D."/>
            <person name="Tian Y."/>
            <person name="Jiao J.-Y."/>
            <person name="Zhang X.-T."/>
            <person name="Zhang Y.-G."/>
            <person name="Zhang Y."/>
            <person name="Xiao M."/>
            <person name="Shu W.-S."/>
            <person name="Li W.-J."/>
        </authorList>
    </citation>
    <scope>NUCLEOTIDE SEQUENCE [LARGE SCALE GENOMIC DNA]</scope>
    <source>
        <strain evidence="2 3">EGI 80759</strain>
    </source>
</reference>
<dbReference type="SMART" id="SM00960">
    <property type="entry name" value="Robl_LC7"/>
    <property type="match status" value="1"/>
</dbReference>
<evidence type="ECO:0000259" key="1">
    <source>
        <dbReference type="SMART" id="SM00960"/>
    </source>
</evidence>
<dbReference type="Proteomes" id="UP000291469">
    <property type="component" value="Chromosome"/>
</dbReference>
<evidence type="ECO:0000313" key="3">
    <source>
        <dbReference type="Proteomes" id="UP000291469"/>
    </source>
</evidence>
<dbReference type="Pfam" id="PF03259">
    <property type="entry name" value="Robl_LC7"/>
    <property type="match status" value="1"/>
</dbReference>
<dbReference type="PANTHER" id="PTHR36222">
    <property type="entry name" value="SERINE PROTEASE INHIBITOR RV3364C"/>
    <property type="match status" value="1"/>
</dbReference>
<dbReference type="InterPro" id="IPR053141">
    <property type="entry name" value="Mycobact_SerProt_Inhib_Rv3364c"/>
</dbReference>
<protein>
    <submittedName>
        <fullName evidence="2">Roadblock/LC7 domain-containing protein</fullName>
    </submittedName>
</protein>
<dbReference type="EMBL" id="CP036402">
    <property type="protein sequence ID" value="QBI22159.1"/>
    <property type="molecule type" value="Genomic_DNA"/>
</dbReference>
<accession>A0A411YLR4</accession>
<dbReference type="Gene3D" id="3.30.450.30">
    <property type="entry name" value="Dynein light chain 2a, cytoplasmic"/>
    <property type="match status" value="1"/>
</dbReference>
<evidence type="ECO:0000313" key="2">
    <source>
        <dbReference type="EMBL" id="QBI22159.1"/>
    </source>
</evidence>
<dbReference type="RefSeq" id="WP_131157146.1">
    <property type="nucleotide sequence ID" value="NZ_CP036402.1"/>
</dbReference>
<name>A0A411YLR4_9ACTN</name>
<sequence length="162" mass="16344">MTGGTHATQGGNGLDLDWIVANFAERVPEVIEAIVVSADGLLIARSPGLDRDTADQFSAIASGMLSLGRGAARTFDGGTLNDIIVQLDKGYLFVTRVSDASGLAVVASRQADAGLVAHEMGLVAERLGGVLTPALIAQLRSGIGVGSRGHEPSEPAPGGAAG</sequence>
<dbReference type="AlphaFoldDB" id="A0A411YLR4"/>
<dbReference type="PANTHER" id="PTHR36222:SF1">
    <property type="entry name" value="SERINE PROTEASE INHIBITOR RV3364C"/>
    <property type="match status" value="1"/>
</dbReference>
<dbReference type="SUPFAM" id="SSF103196">
    <property type="entry name" value="Roadblock/LC7 domain"/>
    <property type="match status" value="1"/>
</dbReference>
<organism evidence="2 3">
    <name type="scientific">Egibacter rhizosphaerae</name>
    <dbReference type="NCBI Taxonomy" id="1670831"/>
    <lineage>
        <taxon>Bacteria</taxon>
        <taxon>Bacillati</taxon>
        <taxon>Actinomycetota</taxon>
        <taxon>Nitriliruptoria</taxon>
        <taxon>Egibacterales</taxon>
        <taxon>Egibacteraceae</taxon>
        <taxon>Egibacter</taxon>
    </lineage>
</organism>
<dbReference type="OrthoDB" id="5187023at2"/>
<dbReference type="KEGG" id="erz:ER308_20635"/>
<dbReference type="InterPro" id="IPR004942">
    <property type="entry name" value="Roadblock/LAMTOR2_dom"/>
</dbReference>
<gene>
    <name evidence="2" type="ORF">ER308_20635</name>
</gene>
<proteinExistence type="predicted"/>